<evidence type="ECO:0000313" key="1">
    <source>
        <dbReference type="EMBL" id="KAI9898612.1"/>
    </source>
</evidence>
<organism evidence="1 2">
    <name type="scientific">Trichothecium roseum</name>
    <dbReference type="NCBI Taxonomy" id="47278"/>
    <lineage>
        <taxon>Eukaryota</taxon>
        <taxon>Fungi</taxon>
        <taxon>Dikarya</taxon>
        <taxon>Ascomycota</taxon>
        <taxon>Pezizomycotina</taxon>
        <taxon>Sordariomycetes</taxon>
        <taxon>Hypocreomycetidae</taxon>
        <taxon>Hypocreales</taxon>
        <taxon>Hypocreales incertae sedis</taxon>
        <taxon>Trichothecium</taxon>
    </lineage>
</organism>
<proteinExistence type="predicted"/>
<gene>
    <name evidence="1" type="ORF">N3K66_006972</name>
</gene>
<reference evidence="1" key="1">
    <citation type="submission" date="2022-10" db="EMBL/GenBank/DDBJ databases">
        <title>Complete Genome of Trichothecium roseum strain YXFP-22015, a Plant Pathogen Isolated from Citrus.</title>
        <authorList>
            <person name="Wang Y."/>
            <person name="Zhu L."/>
        </authorList>
    </citation>
    <scope>NUCLEOTIDE SEQUENCE</scope>
    <source>
        <strain evidence="1">YXFP-22015</strain>
    </source>
</reference>
<comment type="caution">
    <text evidence="1">The sequence shown here is derived from an EMBL/GenBank/DDBJ whole genome shotgun (WGS) entry which is preliminary data.</text>
</comment>
<protein>
    <submittedName>
        <fullName evidence="1">Uncharacterized protein</fullName>
    </submittedName>
</protein>
<sequence>MCVQSDFRPPQVPVRLECGHEVRATAEFYWVMHNIPAEAQTLDGEPFYLEELCVHCSLDDALRSQLQHVLVHHPETSERSENVAFAVWTYVDAVLEENPEFLPTLIRETVPARWLDEYNAMVGDGLGKETFDHDSNSDDDGSNGDASLDDHEANEAGPNATQAADDGSEGLDNHEADEAGPDTIPSRQDEVLNVTQAVDNGPESNGGFGNDRLNGHRSGDDAPVSSLGSSTRRDGSNNQL</sequence>
<dbReference type="Proteomes" id="UP001163324">
    <property type="component" value="Chromosome 6"/>
</dbReference>
<evidence type="ECO:0000313" key="2">
    <source>
        <dbReference type="Proteomes" id="UP001163324"/>
    </source>
</evidence>
<name>A0ACC0UWU7_9HYPO</name>
<dbReference type="EMBL" id="CM047945">
    <property type="protein sequence ID" value="KAI9898612.1"/>
    <property type="molecule type" value="Genomic_DNA"/>
</dbReference>
<accession>A0ACC0UWU7</accession>
<keyword evidence="2" id="KW-1185">Reference proteome</keyword>